<feature type="transmembrane region" description="Helical" evidence="2">
    <location>
        <begin position="50"/>
        <end position="72"/>
    </location>
</feature>
<dbReference type="EMBL" id="JAQQLI010000006">
    <property type="protein sequence ID" value="MDC7785231.1"/>
    <property type="molecule type" value="Genomic_DNA"/>
</dbReference>
<reference evidence="3" key="2">
    <citation type="submission" date="2023-02" db="EMBL/GenBank/DDBJ databases">
        <authorList>
            <person name="Rayyan A."/>
            <person name="Meyer T."/>
            <person name="Kyndt J.A."/>
        </authorList>
    </citation>
    <scope>NUCLEOTIDE SEQUENCE</scope>
    <source>
        <strain evidence="3">DSM 9987</strain>
    </source>
</reference>
<reference evidence="3" key="1">
    <citation type="journal article" date="2023" name="Microbiol Resour">
        <title>Genome Sequences of Rhodoplanes serenus and Two Thermotolerant Strains, Rhodoplanes tepidamans and 'Rhodoplanes cryptolactis,' Further Refine the Genus.</title>
        <authorList>
            <person name="Rayyan A.A."/>
            <person name="Kyndt J.A."/>
        </authorList>
    </citation>
    <scope>NUCLEOTIDE SEQUENCE</scope>
    <source>
        <strain evidence="3">DSM 9987</strain>
    </source>
</reference>
<name>A0ABT5J6J6_RHOTP</name>
<accession>A0ABT5J6J6</accession>
<organism evidence="3 4">
    <name type="scientific">Rhodoplanes tepidamans</name>
    <name type="common">Rhodoplanes cryptolactis</name>
    <dbReference type="NCBI Taxonomy" id="200616"/>
    <lineage>
        <taxon>Bacteria</taxon>
        <taxon>Pseudomonadati</taxon>
        <taxon>Pseudomonadota</taxon>
        <taxon>Alphaproteobacteria</taxon>
        <taxon>Hyphomicrobiales</taxon>
        <taxon>Nitrobacteraceae</taxon>
        <taxon>Rhodoplanes</taxon>
    </lineage>
</organism>
<evidence type="ECO:0000313" key="4">
    <source>
        <dbReference type="Proteomes" id="UP001165652"/>
    </source>
</evidence>
<protein>
    <submittedName>
        <fullName evidence="3">Uncharacterized protein</fullName>
    </submittedName>
</protein>
<dbReference type="RefSeq" id="WP_272776077.1">
    <property type="nucleotide sequence ID" value="NZ_JAQQLI010000006.1"/>
</dbReference>
<evidence type="ECO:0000256" key="1">
    <source>
        <dbReference type="SAM" id="MobiDB-lite"/>
    </source>
</evidence>
<evidence type="ECO:0000256" key="2">
    <source>
        <dbReference type="SAM" id="Phobius"/>
    </source>
</evidence>
<proteinExistence type="predicted"/>
<keyword evidence="2" id="KW-0812">Transmembrane</keyword>
<evidence type="ECO:0000313" key="3">
    <source>
        <dbReference type="EMBL" id="MDC7785231.1"/>
    </source>
</evidence>
<comment type="caution">
    <text evidence="3">The sequence shown here is derived from an EMBL/GenBank/DDBJ whole genome shotgun (WGS) entry which is preliminary data.</text>
</comment>
<keyword evidence="4" id="KW-1185">Reference proteome</keyword>
<gene>
    <name evidence="3" type="ORF">PQJ73_06005</name>
</gene>
<dbReference type="Proteomes" id="UP001165652">
    <property type="component" value="Unassembled WGS sequence"/>
</dbReference>
<keyword evidence="2" id="KW-0472">Membrane</keyword>
<feature type="region of interest" description="Disordered" evidence="1">
    <location>
        <begin position="78"/>
        <end position="108"/>
    </location>
</feature>
<sequence length="108" mass="11369">MTSLAVFFLFGCLLGLFLAVPGLVLASVAALALYAGGIAWLGLPLSEILVSMVVAAVAIQVGYFAVVLFRLATGRRFGAPRSAREPGARDQRADLHGSLTELQNKNHS</sequence>
<keyword evidence="2" id="KW-1133">Transmembrane helix</keyword>
<feature type="compositionally biased region" description="Basic and acidic residues" evidence="1">
    <location>
        <begin position="82"/>
        <end position="95"/>
    </location>
</feature>